<dbReference type="KEGG" id="mga:MGA_0324"/>
<protein>
    <submittedName>
        <fullName evidence="2">Uncharacterized protein</fullName>
    </submittedName>
</protein>
<dbReference type="HOGENOM" id="CLU_2509106_0_0_14"/>
<keyword evidence="1" id="KW-0812">Transmembrane</keyword>
<dbReference type="Proteomes" id="UP000001418">
    <property type="component" value="Chromosome"/>
</dbReference>
<sequence>MFTLLGASLMIWYFVLFQRQAIPTFVSQFDKNSYPIFATPNFISAAVLIAASVVTSISYINSATGEITSLFDRASTTDTSKSGVF</sequence>
<keyword evidence="1" id="KW-0472">Membrane</keyword>
<evidence type="ECO:0000313" key="2">
    <source>
        <dbReference type="EMBL" id="AAP56910.1"/>
    </source>
</evidence>
<evidence type="ECO:0000256" key="1">
    <source>
        <dbReference type="SAM" id="Phobius"/>
    </source>
</evidence>
<evidence type="ECO:0000313" key="3">
    <source>
        <dbReference type="Proteomes" id="UP000001418"/>
    </source>
</evidence>
<keyword evidence="1" id="KW-1133">Transmembrane helix</keyword>
<feature type="transmembrane region" description="Helical" evidence="1">
    <location>
        <begin position="37"/>
        <end position="60"/>
    </location>
</feature>
<keyword evidence="3" id="KW-1185">Reference proteome</keyword>
<dbReference type="EMBL" id="AE015450">
    <property type="protein sequence ID" value="AAP56910.1"/>
    <property type="molecule type" value="Genomic_DNA"/>
</dbReference>
<accession>Q7NAS5</accession>
<reference evidence="2 3" key="1">
    <citation type="journal article" date="2003" name="Microbiology">
        <title>The complete genome sequence of the avian pathogen Mycoplasma gallisepticum strain R(low).</title>
        <authorList>
            <person name="Papazisi L."/>
            <person name="Gorton T.S."/>
            <person name="Kutish G."/>
            <person name="Markham P.F."/>
            <person name="Browning G.F."/>
            <person name="Nguyen D.K."/>
            <person name="Swartzell S."/>
            <person name="Madan A."/>
            <person name="Mahairas G."/>
            <person name="Geary S.J."/>
        </authorList>
    </citation>
    <scope>NUCLEOTIDE SEQUENCE [LARGE SCALE GENOMIC DNA]</scope>
    <source>
        <strain evidence="3">R(low / passage 15 / clone 2)</strain>
    </source>
</reference>
<proteinExistence type="predicted"/>
<dbReference type="RefSeq" id="WP_011113817.1">
    <property type="nucleotide sequence ID" value="NC_004829.2"/>
</dbReference>
<gene>
    <name evidence="2" type="ORF">MGA_0324</name>
</gene>
<name>Q7NAS5_MYCGA</name>
<dbReference type="AlphaFoldDB" id="Q7NAS5"/>
<organism evidence="2 3">
    <name type="scientific">Mycoplasmoides gallisepticum (strain R(low / passage 15 / clone 2))</name>
    <name type="common">Mycoplasma gallisepticum</name>
    <dbReference type="NCBI Taxonomy" id="710127"/>
    <lineage>
        <taxon>Bacteria</taxon>
        <taxon>Bacillati</taxon>
        <taxon>Mycoplasmatota</taxon>
        <taxon>Mycoplasmoidales</taxon>
        <taxon>Mycoplasmoidaceae</taxon>
        <taxon>Mycoplasmoides</taxon>
    </lineage>
</organism>
<dbReference type="GeneID" id="93510394"/>